<evidence type="ECO:0000313" key="2">
    <source>
        <dbReference type="Proteomes" id="UP000239089"/>
    </source>
</evidence>
<accession>A0A2S6NFW7</accession>
<gene>
    <name evidence="1" type="ORF">CCR94_01360</name>
</gene>
<dbReference type="EMBL" id="NHSJ01000018">
    <property type="protein sequence ID" value="PPQ33528.1"/>
    <property type="molecule type" value="Genomic_DNA"/>
</dbReference>
<dbReference type="Proteomes" id="UP000239089">
    <property type="component" value="Unassembled WGS sequence"/>
</dbReference>
<dbReference type="AlphaFoldDB" id="A0A2S6NFW7"/>
<protein>
    <submittedName>
        <fullName evidence="1">Uncharacterized protein</fullName>
    </submittedName>
</protein>
<reference evidence="1 2" key="1">
    <citation type="journal article" date="2018" name="Arch. Microbiol.">
        <title>New insights into the metabolic potential of the phototrophic purple bacterium Rhodopila globiformis DSM 161(T) from its draft genome sequence and evidence for a vanadium-dependent nitrogenase.</title>
        <authorList>
            <person name="Imhoff J.F."/>
            <person name="Rahn T."/>
            <person name="Kunzel S."/>
            <person name="Neulinger S.C."/>
        </authorList>
    </citation>
    <scope>NUCLEOTIDE SEQUENCE [LARGE SCALE GENOMIC DNA]</scope>
    <source>
        <strain evidence="1 2">DSM 16996</strain>
    </source>
</reference>
<evidence type="ECO:0000313" key="1">
    <source>
        <dbReference type="EMBL" id="PPQ33528.1"/>
    </source>
</evidence>
<proteinExistence type="predicted"/>
<name>A0A2S6NFW7_9HYPH</name>
<keyword evidence="2" id="KW-1185">Reference proteome</keyword>
<organism evidence="1 2">
    <name type="scientific">Rhodoblastus sphagnicola</name>
    <dbReference type="NCBI Taxonomy" id="333368"/>
    <lineage>
        <taxon>Bacteria</taxon>
        <taxon>Pseudomonadati</taxon>
        <taxon>Pseudomonadota</taxon>
        <taxon>Alphaproteobacteria</taxon>
        <taxon>Hyphomicrobiales</taxon>
        <taxon>Rhodoblastaceae</taxon>
        <taxon>Rhodoblastus</taxon>
    </lineage>
</organism>
<sequence>MARPARHPPFFNHSCSGYDAIPQDEIMLRRAAAVAIVLTSPAAADEWRFCVGVAPANHESVISDVFTSGADSARLESRLQGWYRAHHGRTLTFQCPHGGDRVAALNGQTAALQFNRTLGYAVNGLPVNEVTMALGEDLF</sequence>
<comment type="caution">
    <text evidence="1">The sequence shown here is derived from an EMBL/GenBank/DDBJ whole genome shotgun (WGS) entry which is preliminary data.</text>
</comment>